<evidence type="ECO:0000313" key="2">
    <source>
        <dbReference type="Proteomes" id="UP000765509"/>
    </source>
</evidence>
<accession>A0A9Q3BHG5</accession>
<dbReference type="Proteomes" id="UP000765509">
    <property type="component" value="Unassembled WGS sequence"/>
</dbReference>
<organism evidence="1 2">
    <name type="scientific">Austropuccinia psidii MF-1</name>
    <dbReference type="NCBI Taxonomy" id="1389203"/>
    <lineage>
        <taxon>Eukaryota</taxon>
        <taxon>Fungi</taxon>
        <taxon>Dikarya</taxon>
        <taxon>Basidiomycota</taxon>
        <taxon>Pucciniomycotina</taxon>
        <taxon>Pucciniomycetes</taxon>
        <taxon>Pucciniales</taxon>
        <taxon>Sphaerophragmiaceae</taxon>
        <taxon>Austropuccinia</taxon>
    </lineage>
</organism>
<gene>
    <name evidence="1" type="ORF">O181_005556</name>
</gene>
<protein>
    <submittedName>
        <fullName evidence="1">Uncharacterized protein</fullName>
    </submittedName>
</protein>
<sequence length="192" mass="21505">MAATLGMRNLESFLEESEDSGIKRQCKTVYSFIIGHLDSENYNKFVVDEDKHPGRLWSTIKEHYASTSAENIATHFGKLFSIKFHSSSLGLSEAISSFRSTLKILCSLSPQPFMGKIMPQLLAFYVLCMLPGPCHHVSTAVFHSIQVSTKIPTVEEVFREVELDIVNCVDTEEESNLALKVSTKPKQQLCSK</sequence>
<dbReference type="OrthoDB" id="2518764at2759"/>
<keyword evidence="2" id="KW-1185">Reference proteome</keyword>
<dbReference type="EMBL" id="AVOT02001142">
    <property type="protein sequence ID" value="MBW0465841.1"/>
    <property type="molecule type" value="Genomic_DNA"/>
</dbReference>
<name>A0A9Q3BHG5_9BASI</name>
<dbReference type="AlphaFoldDB" id="A0A9Q3BHG5"/>
<evidence type="ECO:0000313" key="1">
    <source>
        <dbReference type="EMBL" id="MBW0465841.1"/>
    </source>
</evidence>
<proteinExistence type="predicted"/>
<reference evidence="1" key="1">
    <citation type="submission" date="2021-03" db="EMBL/GenBank/DDBJ databases">
        <title>Draft genome sequence of rust myrtle Austropuccinia psidii MF-1, a brazilian biotype.</title>
        <authorList>
            <person name="Quecine M.C."/>
            <person name="Pachon D.M.R."/>
            <person name="Bonatelli M.L."/>
            <person name="Correr F.H."/>
            <person name="Franceschini L.M."/>
            <person name="Leite T.F."/>
            <person name="Margarido G.R.A."/>
            <person name="Almeida C.A."/>
            <person name="Ferrarezi J.A."/>
            <person name="Labate C.A."/>
        </authorList>
    </citation>
    <scope>NUCLEOTIDE SEQUENCE</scope>
    <source>
        <strain evidence="1">MF-1</strain>
    </source>
</reference>
<comment type="caution">
    <text evidence="1">The sequence shown here is derived from an EMBL/GenBank/DDBJ whole genome shotgun (WGS) entry which is preliminary data.</text>
</comment>